<accession>A0A9D4B7D6</accession>
<dbReference type="EMBL" id="JAIWYP010000027">
    <property type="protein sequence ID" value="KAH3691980.1"/>
    <property type="molecule type" value="Genomic_DNA"/>
</dbReference>
<reference evidence="1" key="1">
    <citation type="journal article" date="2019" name="bioRxiv">
        <title>The Genome of the Zebra Mussel, Dreissena polymorpha: A Resource for Invasive Species Research.</title>
        <authorList>
            <person name="McCartney M.A."/>
            <person name="Auch B."/>
            <person name="Kono T."/>
            <person name="Mallez S."/>
            <person name="Zhang Y."/>
            <person name="Obille A."/>
            <person name="Becker A."/>
            <person name="Abrahante J.E."/>
            <person name="Garbe J."/>
            <person name="Badalamenti J.P."/>
            <person name="Herman A."/>
            <person name="Mangelson H."/>
            <person name="Liachko I."/>
            <person name="Sullivan S."/>
            <person name="Sone E.D."/>
            <person name="Koren S."/>
            <person name="Silverstein K.A.T."/>
            <person name="Beckman K.B."/>
            <person name="Gohl D.M."/>
        </authorList>
    </citation>
    <scope>NUCLEOTIDE SEQUENCE</scope>
    <source>
        <strain evidence="1">Duluth1</strain>
        <tissue evidence="1">Whole animal</tissue>
    </source>
</reference>
<dbReference type="Proteomes" id="UP000828390">
    <property type="component" value="Unassembled WGS sequence"/>
</dbReference>
<keyword evidence="2" id="KW-1185">Reference proteome</keyword>
<protein>
    <submittedName>
        <fullName evidence="1">Uncharacterized protein</fullName>
    </submittedName>
</protein>
<gene>
    <name evidence="1" type="ORF">DPMN_191395</name>
</gene>
<evidence type="ECO:0000313" key="1">
    <source>
        <dbReference type="EMBL" id="KAH3691980.1"/>
    </source>
</evidence>
<sequence length="76" mass="8570">MKETLRDSTTSIYTACIPIFNLTFAGDIYQIDGASSELIDLTNILFEKAGAYMIEVSTEKWMIMFIARTTLVQILP</sequence>
<reference evidence="1" key="2">
    <citation type="submission" date="2020-11" db="EMBL/GenBank/DDBJ databases">
        <authorList>
            <person name="McCartney M.A."/>
            <person name="Auch B."/>
            <person name="Kono T."/>
            <person name="Mallez S."/>
            <person name="Becker A."/>
            <person name="Gohl D.M."/>
            <person name="Silverstein K.A.T."/>
            <person name="Koren S."/>
            <person name="Bechman K.B."/>
            <person name="Herman A."/>
            <person name="Abrahante J.E."/>
            <person name="Garbe J."/>
        </authorList>
    </citation>
    <scope>NUCLEOTIDE SEQUENCE</scope>
    <source>
        <strain evidence="1">Duluth1</strain>
        <tissue evidence="1">Whole animal</tissue>
    </source>
</reference>
<evidence type="ECO:0000313" key="2">
    <source>
        <dbReference type="Proteomes" id="UP000828390"/>
    </source>
</evidence>
<dbReference type="AlphaFoldDB" id="A0A9D4B7D6"/>
<comment type="caution">
    <text evidence="1">The sequence shown here is derived from an EMBL/GenBank/DDBJ whole genome shotgun (WGS) entry which is preliminary data.</text>
</comment>
<proteinExistence type="predicted"/>
<name>A0A9D4B7D6_DREPO</name>
<organism evidence="1 2">
    <name type="scientific">Dreissena polymorpha</name>
    <name type="common">Zebra mussel</name>
    <name type="synonym">Mytilus polymorpha</name>
    <dbReference type="NCBI Taxonomy" id="45954"/>
    <lineage>
        <taxon>Eukaryota</taxon>
        <taxon>Metazoa</taxon>
        <taxon>Spiralia</taxon>
        <taxon>Lophotrochozoa</taxon>
        <taxon>Mollusca</taxon>
        <taxon>Bivalvia</taxon>
        <taxon>Autobranchia</taxon>
        <taxon>Heteroconchia</taxon>
        <taxon>Euheterodonta</taxon>
        <taxon>Imparidentia</taxon>
        <taxon>Neoheterodontei</taxon>
        <taxon>Myida</taxon>
        <taxon>Dreissenoidea</taxon>
        <taxon>Dreissenidae</taxon>
        <taxon>Dreissena</taxon>
    </lineage>
</organism>